<dbReference type="KEGG" id="pic:PICST_56763"/>
<reference evidence="11 12" key="1">
    <citation type="journal article" date="2007" name="Nat. Biotechnol.">
        <title>Genome sequence of the lignocellulose-bioconverting and xylose-fermenting yeast Pichia stipitis.</title>
        <authorList>
            <person name="Jeffries T.W."/>
            <person name="Grigoriev I.V."/>
            <person name="Grimwood J."/>
            <person name="Laplaza J.M."/>
            <person name="Aerts A."/>
            <person name="Salamov A."/>
            <person name="Schmutz J."/>
            <person name="Lindquist E."/>
            <person name="Dehal P."/>
            <person name="Shapiro H."/>
            <person name="Jin Y.S."/>
            <person name="Passoth V."/>
            <person name="Richardson P.M."/>
        </authorList>
    </citation>
    <scope>NUCLEOTIDE SEQUENCE [LARGE SCALE GENOMIC DNA]</scope>
    <source>
        <strain evidence="12">ATCC 58785 / CBS 6054 / NBRC 10063 / NRRL Y-11545</strain>
    </source>
</reference>
<protein>
    <recommendedName>
        <fullName evidence="3 9">Mitochondrial import inner membrane translocase subunit Tim21</fullName>
    </recommendedName>
</protein>
<gene>
    <name evidence="11" type="ORF">PICST_56763</name>
</gene>
<evidence type="ECO:0000256" key="6">
    <source>
        <dbReference type="ARBA" id="ARBA00022989"/>
    </source>
</evidence>
<dbReference type="InterPro" id="IPR013261">
    <property type="entry name" value="Tim21"/>
</dbReference>
<dbReference type="HOGENOM" id="CLU_089043_0_0_1"/>
<keyword evidence="7 9" id="KW-0496">Mitochondrion</keyword>
<organism evidence="11 12">
    <name type="scientific">Scheffersomyces stipitis (strain ATCC 58785 / CBS 6054 / NBRC 10063 / NRRL Y-11545)</name>
    <name type="common">Yeast</name>
    <name type="synonym">Pichia stipitis</name>
    <dbReference type="NCBI Taxonomy" id="322104"/>
    <lineage>
        <taxon>Eukaryota</taxon>
        <taxon>Fungi</taxon>
        <taxon>Dikarya</taxon>
        <taxon>Ascomycota</taxon>
        <taxon>Saccharomycotina</taxon>
        <taxon>Pichiomycetes</taxon>
        <taxon>Debaryomycetaceae</taxon>
        <taxon>Scheffersomyces</taxon>
    </lineage>
</organism>
<dbReference type="GO" id="GO:0005744">
    <property type="term" value="C:TIM23 mitochondrial import inner membrane translocase complex"/>
    <property type="evidence" value="ECO:0007669"/>
    <property type="project" value="UniProtKB-UniRule"/>
</dbReference>
<dbReference type="InParanoid" id="A3LR82"/>
<dbReference type="GeneID" id="4838179"/>
<dbReference type="STRING" id="322104.A3LR82"/>
<keyword evidence="6 9" id="KW-1133">Transmembrane helix</keyword>
<comment type="function">
    <text evidence="9">Essential component of the TIM23 complex, a complex that mediates the translocation of transit peptide-containing proteins across the mitochondrial inner membrane.</text>
</comment>
<evidence type="ECO:0000256" key="1">
    <source>
        <dbReference type="ARBA" id="ARBA00004304"/>
    </source>
</evidence>
<feature type="region of interest" description="Disordered" evidence="10">
    <location>
        <begin position="1"/>
        <end position="22"/>
    </location>
</feature>
<dbReference type="OMA" id="HVESKQK"/>
<evidence type="ECO:0000256" key="8">
    <source>
        <dbReference type="ARBA" id="ARBA00023136"/>
    </source>
</evidence>
<evidence type="ECO:0000256" key="5">
    <source>
        <dbReference type="ARBA" id="ARBA00022946"/>
    </source>
</evidence>
<evidence type="ECO:0000256" key="7">
    <source>
        <dbReference type="ARBA" id="ARBA00023128"/>
    </source>
</evidence>
<dbReference type="eggNOG" id="KOG4836">
    <property type="taxonomic scope" value="Eukaryota"/>
</dbReference>
<comment type="subcellular location">
    <subcellularLocation>
        <location evidence="9">Mitochondrion inner membrane</location>
        <topology evidence="9">Single-pass membrane protein</topology>
    </subcellularLocation>
    <subcellularLocation>
        <location evidence="1">Mitochondrion membrane</location>
        <topology evidence="1">Single-pass membrane protein</topology>
    </subcellularLocation>
</comment>
<keyword evidence="9" id="KW-0653">Protein transport</keyword>
<keyword evidence="12" id="KW-1185">Reference proteome</keyword>
<dbReference type="GO" id="GO:0030150">
    <property type="term" value="P:protein import into mitochondrial matrix"/>
    <property type="evidence" value="ECO:0007669"/>
    <property type="project" value="UniProtKB-UniRule"/>
</dbReference>
<keyword evidence="8 9" id="KW-0472">Membrane</keyword>
<evidence type="ECO:0000313" key="11">
    <source>
        <dbReference type="EMBL" id="ABN65337.1"/>
    </source>
</evidence>
<evidence type="ECO:0000256" key="10">
    <source>
        <dbReference type="SAM" id="MobiDB-lite"/>
    </source>
</evidence>
<dbReference type="Proteomes" id="UP000002258">
    <property type="component" value="Chromosome 3"/>
</dbReference>
<feature type="non-terminal residue" evidence="11">
    <location>
        <position position="1"/>
    </location>
</feature>
<keyword evidence="4 9" id="KW-0812">Transmembrane</keyword>
<keyword evidence="9" id="KW-0999">Mitochondrion inner membrane</keyword>
<dbReference type="Gene3D" id="3.10.450.320">
    <property type="entry name" value="Mitochondrial import inner membrane translocase subunit Tim21"/>
    <property type="match status" value="1"/>
</dbReference>
<sequence>FRFYSTKTAPPPPPPSHDKNEKGKRILNKATRAFTFSLSSVIVLAATGVAVLVVYLILSELFLPSGDTRTFNKAVKLVEKSEIAQELLDFKPGHRLKAYGEVPGDRWVRNRPVQSIRTKGQDGKDHHVMKFHVESDAGKHATVILEQIDTSFWSSEFAYIALDKPGSKRVYIVEPRFQPKNYVPHLKDSNGFLGLKWGPKKDN</sequence>
<dbReference type="InterPro" id="IPR038552">
    <property type="entry name" value="Tim21_IMS_sf"/>
</dbReference>
<keyword evidence="5" id="KW-0809">Transit peptide</keyword>
<name>A3LR82_PICST</name>
<keyword evidence="9" id="KW-0811">Translocation</keyword>
<accession>A3LR82</accession>
<dbReference type="PANTHER" id="PTHR13032">
    <property type="entry name" value="MITOCHONDRIAL IMPORT INNER MEMBRANE TRANSLOCASE SUBUNIT TIM21"/>
    <property type="match status" value="1"/>
</dbReference>
<evidence type="ECO:0000256" key="4">
    <source>
        <dbReference type="ARBA" id="ARBA00022692"/>
    </source>
</evidence>
<dbReference type="Pfam" id="PF08294">
    <property type="entry name" value="TIM21"/>
    <property type="match status" value="1"/>
</dbReference>
<evidence type="ECO:0000256" key="3">
    <source>
        <dbReference type="ARBA" id="ARBA00020726"/>
    </source>
</evidence>
<dbReference type="OrthoDB" id="436405at2759"/>
<dbReference type="AlphaFoldDB" id="A3LR82"/>
<dbReference type="RefSeq" id="XP_001383366.1">
    <property type="nucleotide sequence ID" value="XM_001383329.1"/>
</dbReference>
<keyword evidence="9" id="KW-0813">Transport</keyword>
<evidence type="ECO:0000313" key="12">
    <source>
        <dbReference type="Proteomes" id="UP000002258"/>
    </source>
</evidence>
<comment type="subunit">
    <text evidence="9">Component of the TIM23 complex.</text>
</comment>
<comment type="similarity">
    <text evidence="2 9">Belongs to the TIM21 family.</text>
</comment>
<evidence type="ECO:0000256" key="9">
    <source>
        <dbReference type="RuleBase" id="RU367142"/>
    </source>
</evidence>
<evidence type="ECO:0000256" key="2">
    <source>
        <dbReference type="ARBA" id="ARBA00010867"/>
    </source>
</evidence>
<proteinExistence type="inferred from homology"/>
<feature type="transmembrane region" description="Helical" evidence="9">
    <location>
        <begin position="33"/>
        <end position="58"/>
    </location>
</feature>
<dbReference type="EMBL" id="CP000497">
    <property type="protein sequence ID" value="ABN65337.1"/>
    <property type="molecule type" value="Genomic_DNA"/>
</dbReference>
<dbReference type="PANTHER" id="PTHR13032:SF6">
    <property type="entry name" value="MITOCHONDRIAL IMPORT INNER MEMBRANE TRANSLOCASE SUBUNIT TIM21"/>
    <property type="match status" value="1"/>
</dbReference>
<dbReference type="FunCoup" id="A3LR82">
    <property type="interactions" value="262"/>
</dbReference>